<gene>
    <name evidence="1" type="ORF">RND71_033482</name>
</gene>
<evidence type="ECO:0000313" key="2">
    <source>
        <dbReference type="Proteomes" id="UP001291623"/>
    </source>
</evidence>
<name>A0AAE1R8V1_9SOLA</name>
<proteinExistence type="predicted"/>
<dbReference type="EMBL" id="JAVYJV010000018">
    <property type="protein sequence ID" value="KAK4347143.1"/>
    <property type="molecule type" value="Genomic_DNA"/>
</dbReference>
<organism evidence="1 2">
    <name type="scientific">Anisodus tanguticus</name>
    <dbReference type="NCBI Taxonomy" id="243964"/>
    <lineage>
        <taxon>Eukaryota</taxon>
        <taxon>Viridiplantae</taxon>
        <taxon>Streptophyta</taxon>
        <taxon>Embryophyta</taxon>
        <taxon>Tracheophyta</taxon>
        <taxon>Spermatophyta</taxon>
        <taxon>Magnoliopsida</taxon>
        <taxon>eudicotyledons</taxon>
        <taxon>Gunneridae</taxon>
        <taxon>Pentapetalae</taxon>
        <taxon>asterids</taxon>
        <taxon>lamiids</taxon>
        <taxon>Solanales</taxon>
        <taxon>Solanaceae</taxon>
        <taxon>Solanoideae</taxon>
        <taxon>Hyoscyameae</taxon>
        <taxon>Anisodus</taxon>
    </lineage>
</organism>
<protein>
    <submittedName>
        <fullName evidence="1">Uncharacterized protein</fullName>
    </submittedName>
</protein>
<evidence type="ECO:0000313" key="1">
    <source>
        <dbReference type="EMBL" id="KAK4347143.1"/>
    </source>
</evidence>
<dbReference type="Proteomes" id="UP001291623">
    <property type="component" value="Unassembled WGS sequence"/>
</dbReference>
<dbReference type="AlphaFoldDB" id="A0AAE1R8V1"/>
<comment type="caution">
    <text evidence="1">The sequence shown here is derived from an EMBL/GenBank/DDBJ whole genome shotgun (WGS) entry which is preliminary data.</text>
</comment>
<sequence length="245" mass="26711">MSSKSFFLKHKIRFGRKSQIPGCSDPGYNVPGYGSPIYIPGFGVPVYSPGCGYVCPANNPSGEITELKISGLSHSTGPYRCRPGPNMHVNKDYTYELLPNFVSTMQDKHKNKHEHLRHGEAGGGVGFSIGGSRRFGIGHDGGRGTGGLVPLSTISRTLVAVSMDMVTLAMDPTLIMAVHLDEVMYVLATILVDESLSTISQDYHHKSLDLTDVGQICVTLKIVVKSLYTLFLQCMTNMRTNMIIQ</sequence>
<reference evidence="1" key="1">
    <citation type="submission" date="2023-12" db="EMBL/GenBank/DDBJ databases">
        <title>Genome assembly of Anisodus tanguticus.</title>
        <authorList>
            <person name="Wang Y.-J."/>
        </authorList>
    </citation>
    <scope>NUCLEOTIDE SEQUENCE</scope>
    <source>
        <strain evidence="1">KB-2021</strain>
        <tissue evidence="1">Leaf</tissue>
    </source>
</reference>
<accession>A0AAE1R8V1</accession>
<keyword evidence="2" id="KW-1185">Reference proteome</keyword>